<dbReference type="EMBL" id="PNBA02000011">
    <property type="protein sequence ID" value="KAG6407970.1"/>
    <property type="molecule type" value="Genomic_DNA"/>
</dbReference>
<name>A0A8X8X552_SALSN</name>
<organism evidence="2">
    <name type="scientific">Salvia splendens</name>
    <name type="common">Scarlet sage</name>
    <dbReference type="NCBI Taxonomy" id="180675"/>
    <lineage>
        <taxon>Eukaryota</taxon>
        <taxon>Viridiplantae</taxon>
        <taxon>Streptophyta</taxon>
        <taxon>Embryophyta</taxon>
        <taxon>Tracheophyta</taxon>
        <taxon>Spermatophyta</taxon>
        <taxon>Magnoliopsida</taxon>
        <taxon>eudicotyledons</taxon>
        <taxon>Gunneridae</taxon>
        <taxon>Pentapetalae</taxon>
        <taxon>asterids</taxon>
        <taxon>lamiids</taxon>
        <taxon>Lamiales</taxon>
        <taxon>Lamiaceae</taxon>
        <taxon>Nepetoideae</taxon>
        <taxon>Mentheae</taxon>
        <taxon>Salviinae</taxon>
        <taxon>Salvia</taxon>
        <taxon>Salvia subgen. Calosphace</taxon>
        <taxon>core Calosphace</taxon>
    </lineage>
</organism>
<evidence type="ECO:0000256" key="1">
    <source>
        <dbReference type="SAM" id="MobiDB-lite"/>
    </source>
</evidence>
<evidence type="ECO:0000313" key="3">
    <source>
        <dbReference type="Proteomes" id="UP000298416"/>
    </source>
</evidence>
<evidence type="ECO:0000313" key="2">
    <source>
        <dbReference type="EMBL" id="KAG6407970.1"/>
    </source>
</evidence>
<keyword evidence="3" id="KW-1185">Reference proteome</keyword>
<reference evidence="2" key="1">
    <citation type="submission" date="2018-01" db="EMBL/GenBank/DDBJ databases">
        <authorList>
            <person name="Mao J.F."/>
        </authorList>
    </citation>
    <scope>NUCLEOTIDE SEQUENCE</scope>
    <source>
        <strain evidence="2">Huo1</strain>
        <tissue evidence="2">Leaf</tissue>
    </source>
</reference>
<accession>A0A8X8X552</accession>
<gene>
    <name evidence="2" type="ORF">SASPL_130971</name>
</gene>
<comment type="caution">
    <text evidence="2">The sequence shown here is derived from an EMBL/GenBank/DDBJ whole genome shotgun (WGS) entry which is preliminary data.</text>
</comment>
<dbReference type="Proteomes" id="UP000298416">
    <property type="component" value="Unassembled WGS sequence"/>
</dbReference>
<sequence>MLDSLKACYTIFDEIVATRGVRWMIHSNMVIADEVAWSKLLKGVLTTTETSQPQYYLVATIFGLTGVDIDDETMIVIPSDTTESVGNSHGPIAASPTDLDKVNSPCVRRGPNVKRKLFIDESGTADRHSSKAAPPINLGTTFDCP</sequence>
<protein>
    <submittedName>
        <fullName evidence="2">Uncharacterized protein</fullName>
    </submittedName>
</protein>
<reference evidence="2" key="2">
    <citation type="submission" date="2020-08" db="EMBL/GenBank/DDBJ databases">
        <title>Plant Genome Project.</title>
        <authorList>
            <person name="Zhang R.-G."/>
        </authorList>
    </citation>
    <scope>NUCLEOTIDE SEQUENCE</scope>
    <source>
        <strain evidence="2">Huo1</strain>
        <tissue evidence="2">Leaf</tissue>
    </source>
</reference>
<proteinExistence type="predicted"/>
<dbReference type="AlphaFoldDB" id="A0A8X8X552"/>
<feature type="region of interest" description="Disordered" evidence="1">
    <location>
        <begin position="124"/>
        <end position="145"/>
    </location>
</feature>